<dbReference type="InterPro" id="IPR035979">
    <property type="entry name" value="RBD_domain_sf"/>
</dbReference>
<dbReference type="InterPro" id="IPR000504">
    <property type="entry name" value="RRM_dom"/>
</dbReference>
<feature type="domain" description="RRM" evidence="4">
    <location>
        <begin position="72"/>
        <end position="149"/>
    </location>
</feature>
<dbReference type="PROSITE" id="PS50102">
    <property type="entry name" value="RRM"/>
    <property type="match status" value="2"/>
</dbReference>
<feature type="region of interest" description="Disordered" evidence="3">
    <location>
        <begin position="160"/>
        <end position="201"/>
    </location>
</feature>
<protein>
    <recommendedName>
        <fullName evidence="4">RRM domain-containing protein</fullName>
    </recommendedName>
</protein>
<accession>A0ABD1D2R9</accession>
<dbReference type="SMART" id="SM00360">
    <property type="entry name" value="RRM"/>
    <property type="match status" value="2"/>
</dbReference>
<evidence type="ECO:0000313" key="6">
    <source>
        <dbReference type="Proteomes" id="UP001562425"/>
    </source>
</evidence>
<feature type="compositionally biased region" description="Acidic residues" evidence="3">
    <location>
        <begin position="162"/>
        <end position="183"/>
    </location>
</feature>
<dbReference type="Gene3D" id="3.30.70.330">
    <property type="match status" value="2"/>
</dbReference>
<gene>
    <name evidence="5" type="ORF">pipiens_003145</name>
</gene>
<feature type="domain" description="RRM" evidence="4">
    <location>
        <begin position="309"/>
        <end position="387"/>
    </location>
</feature>
<dbReference type="Proteomes" id="UP001562425">
    <property type="component" value="Unassembled WGS sequence"/>
</dbReference>
<name>A0ABD1D2R9_CULPP</name>
<dbReference type="AlphaFoldDB" id="A0ABD1D2R9"/>
<dbReference type="SUPFAM" id="SSF54928">
    <property type="entry name" value="RNA-binding domain, RBD"/>
    <property type="match status" value="2"/>
</dbReference>
<evidence type="ECO:0000256" key="1">
    <source>
        <dbReference type="ARBA" id="ARBA00022884"/>
    </source>
</evidence>
<dbReference type="PANTHER" id="PTHR48027">
    <property type="entry name" value="HETEROGENEOUS NUCLEAR RIBONUCLEOPROTEIN 87F-RELATED"/>
    <property type="match status" value="1"/>
</dbReference>
<reference evidence="5 6" key="1">
    <citation type="submission" date="2024-05" db="EMBL/GenBank/DDBJ databases">
        <title>Culex pipiens pipiens assembly and annotation.</title>
        <authorList>
            <person name="Alout H."/>
            <person name="Durand T."/>
        </authorList>
    </citation>
    <scope>NUCLEOTIDE SEQUENCE [LARGE SCALE GENOMIC DNA]</scope>
    <source>
        <strain evidence="5">HA-2024</strain>
        <tissue evidence="5">Whole body</tissue>
    </source>
</reference>
<dbReference type="Pfam" id="PF00076">
    <property type="entry name" value="RRM_1"/>
    <property type="match status" value="2"/>
</dbReference>
<evidence type="ECO:0000259" key="4">
    <source>
        <dbReference type="PROSITE" id="PS50102"/>
    </source>
</evidence>
<organism evidence="5 6">
    <name type="scientific">Culex pipiens pipiens</name>
    <name type="common">Northern house mosquito</name>
    <dbReference type="NCBI Taxonomy" id="38569"/>
    <lineage>
        <taxon>Eukaryota</taxon>
        <taxon>Metazoa</taxon>
        <taxon>Ecdysozoa</taxon>
        <taxon>Arthropoda</taxon>
        <taxon>Hexapoda</taxon>
        <taxon>Insecta</taxon>
        <taxon>Pterygota</taxon>
        <taxon>Neoptera</taxon>
        <taxon>Endopterygota</taxon>
        <taxon>Diptera</taxon>
        <taxon>Nematocera</taxon>
        <taxon>Culicoidea</taxon>
        <taxon>Culicidae</taxon>
        <taxon>Culicinae</taxon>
        <taxon>Culicini</taxon>
        <taxon>Culex</taxon>
        <taxon>Culex</taxon>
    </lineage>
</organism>
<dbReference type="InterPro" id="IPR012677">
    <property type="entry name" value="Nucleotide-bd_a/b_plait_sf"/>
</dbReference>
<sequence>MSFFYNDAPEEDDILYGWEFDCKYPIRSAGGHFSCSFTPTSLRRKILPDLLEAPLRSFPRPARSCPQSGHVRPLYVKYLEDHIDEFLLECMFAPFGTVTGSKIFLDRHGYSRGFGFVWFANDGEAADARYWMDGRPIEGTELYVAPAEYWEDRQARLAEESGQYDDDYYDDDEDDYYDDDDNSMDQAYYDDRNYHGNDQPVQQAPSVVNAYYNNGGNDANYQPPPAPKQEPVPMPVRQQPATLGVILCTMSRPVGLILATFTDDGLVRMTTLTAGIRRGAPTCCREAPAPVASPAAAKVKAPKESTKGKVLFVGNLKRSINIQQLAAEFAPFGTVTALRLVMDKETGRSKGFGYVQFVEAADAAKAMAQMNGRLVEGQKLKVTMAHQPNFMEF</sequence>
<evidence type="ECO:0000313" key="5">
    <source>
        <dbReference type="EMBL" id="KAL1391522.1"/>
    </source>
</evidence>
<keyword evidence="1 2" id="KW-0694">RNA-binding</keyword>
<comment type="caution">
    <text evidence="5">The sequence shown here is derived from an EMBL/GenBank/DDBJ whole genome shotgun (WGS) entry which is preliminary data.</text>
</comment>
<evidence type="ECO:0000256" key="3">
    <source>
        <dbReference type="SAM" id="MobiDB-lite"/>
    </source>
</evidence>
<proteinExistence type="predicted"/>
<evidence type="ECO:0000256" key="2">
    <source>
        <dbReference type="PROSITE-ProRule" id="PRU00176"/>
    </source>
</evidence>
<dbReference type="EMBL" id="JBEHCU010007849">
    <property type="protein sequence ID" value="KAL1391522.1"/>
    <property type="molecule type" value="Genomic_DNA"/>
</dbReference>
<dbReference type="InterPro" id="IPR052462">
    <property type="entry name" value="SLIRP/GR-RBP-like"/>
</dbReference>
<dbReference type="GO" id="GO:0003723">
    <property type="term" value="F:RNA binding"/>
    <property type="evidence" value="ECO:0007669"/>
    <property type="project" value="UniProtKB-UniRule"/>
</dbReference>
<keyword evidence="6" id="KW-1185">Reference proteome</keyword>